<accession>A0A2N5E7V1</accession>
<dbReference type="AlphaFoldDB" id="A0A2N5E7V1"/>
<dbReference type="PROSITE" id="PS50937">
    <property type="entry name" value="HTH_MERR_2"/>
    <property type="match status" value="1"/>
</dbReference>
<dbReference type="Pfam" id="PF13411">
    <property type="entry name" value="MerR_1"/>
    <property type="match status" value="1"/>
</dbReference>
<keyword evidence="2" id="KW-0238">DNA-binding</keyword>
<dbReference type="PANTHER" id="PTHR30204:SF67">
    <property type="entry name" value="HTH-TYPE TRANSCRIPTIONAL REGULATOR MLRA-RELATED"/>
    <property type="match status" value="1"/>
</dbReference>
<dbReference type="InterPro" id="IPR009061">
    <property type="entry name" value="DNA-bd_dom_put_sf"/>
</dbReference>
<dbReference type="InterPro" id="IPR000551">
    <property type="entry name" value="MerR-type_HTH_dom"/>
</dbReference>
<feature type="domain" description="HTH merR-type" evidence="4">
    <location>
        <begin position="13"/>
        <end position="70"/>
    </location>
</feature>
<gene>
    <name evidence="5" type="ORF">CYR32_07080</name>
</gene>
<dbReference type="Proteomes" id="UP000234503">
    <property type="component" value="Unassembled WGS sequence"/>
</dbReference>
<name>A0A2N5E7V1_9GAMM</name>
<dbReference type="CDD" id="cd00592">
    <property type="entry name" value="HTH_MerR-like"/>
    <property type="match status" value="1"/>
</dbReference>
<dbReference type="InterPro" id="IPR047057">
    <property type="entry name" value="MerR_fam"/>
</dbReference>
<dbReference type="SUPFAM" id="SSF46955">
    <property type="entry name" value="Putative DNA-binding domain"/>
    <property type="match status" value="1"/>
</dbReference>
<comment type="caution">
    <text evidence="5">The sequence shown here is derived from an EMBL/GenBank/DDBJ whole genome shotgun (WGS) entry which is preliminary data.</text>
</comment>
<keyword evidence="6" id="KW-1185">Reference proteome</keyword>
<dbReference type="GO" id="GO:0003677">
    <property type="term" value="F:DNA binding"/>
    <property type="evidence" value="ECO:0007669"/>
    <property type="project" value="UniProtKB-KW"/>
</dbReference>
<proteinExistence type="predicted"/>
<evidence type="ECO:0000259" key="4">
    <source>
        <dbReference type="PROSITE" id="PS50937"/>
    </source>
</evidence>
<keyword evidence="1" id="KW-0805">Transcription regulation</keyword>
<dbReference type="SMART" id="SM00422">
    <property type="entry name" value="HTH_MERR"/>
    <property type="match status" value="1"/>
</dbReference>
<reference evidence="5 6" key="1">
    <citation type="submission" date="2017-12" db="EMBL/GenBank/DDBJ databases">
        <title>Characterization of six clinical isolates of Enterochimera gen. nov., a novel genus of the Yersiniaciae family and the three species Enterochimera arupensis sp. nov., Enterochimera coloradensis sp. nov, and Enterochimera californica sp. nov.</title>
        <authorList>
            <person name="Rossi A."/>
            <person name="Fisher M."/>
        </authorList>
    </citation>
    <scope>NUCLEOTIDE SEQUENCE [LARGE SCALE GENOMIC DNA]</scope>
    <source>
        <strain evidence="6">2016-Iso4</strain>
    </source>
</reference>
<dbReference type="Pfam" id="PF22267">
    <property type="entry name" value="MlrA_C"/>
    <property type="match status" value="1"/>
</dbReference>
<organism evidence="5 6">
    <name type="scientific">Chimaeribacter coloradensis</name>
    <dbReference type="NCBI Taxonomy" id="2060068"/>
    <lineage>
        <taxon>Bacteria</taxon>
        <taxon>Pseudomonadati</taxon>
        <taxon>Pseudomonadota</taxon>
        <taxon>Gammaproteobacteria</taxon>
        <taxon>Enterobacterales</taxon>
        <taxon>Yersiniaceae</taxon>
        <taxon>Chimaeribacter</taxon>
    </lineage>
</organism>
<dbReference type="EMBL" id="PJZH01000004">
    <property type="protein sequence ID" value="PLR37568.1"/>
    <property type="molecule type" value="Genomic_DNA"/>
</dbReference>
<dbReference type="InterPro" id="IPR053987">
    <property type="entry name" value="MlrA-like_C"/>
</dbReference>
<evidence type="ECO:0000256" key="1">
    <source>
        <dbReference type="ARBA" id="ARBA00023015"/>
    </source>
</evidence>
<evidence type="ECO:0000313" key="5">
    <source>
        <dbReference type="EMBL" id="PLR37568.1"/>
    </source>
</evidence>
<evidence type="ECO:0000256" key="3">
    <source>
        <dbReference type="ARBA" id="ARBA00023163"/>
    </source>
</evidence>
<keyword evidence="3" id="KW-0804">Transcription</keyword>
<dbReference type="OrthoDB" id="9800334at2"/>
<evidence type="ECO:0000313" key="6">
    <source>
        <dbReference type="Proteomes" id="UP000234503"/>
    </source>
</evidence>
<dbReference type="Gene3D" id="1.10.1660.10">
    <property type="match status" value="1"/>
</dbReference>
<evidence type="ECO:0000256" key="2">
    <source>
        <dbReference type="ARBA" id="ARBA00023125"/>
    </source>
</evidence>
<dbReference type="Pfam" id="PF22270">
    <property type="entry name" value="MlrA_helical"/>
    <property type="match status" value="1"/>
</dbReference>
<dbReference type="GO" id="GO:0003700">
    <property type="term" value="F:DNA-binding transcription factor activity"/>
    <property type="evidence" value="ECO:0007669"/>
    <property type="project" value="InterPro"/>
</dbReference>
<dbReference type="PANTHER" id="PTHR30204">
    <property type="entry name" value="REDOX-CYCLING DRUG-SENSING TRANSCRIPTIONAL ACTIVATOR SOXR"/>
    <property type="match status" value="1"/>
</dbReference>
<sequence>MMTLYITDSLCAMTGVLPVTLRSWRRAGLVPHARNSKGFYSPNDYARVLRVLDLTNTGDTLPEIHQLLNDPYHYRRSGWQCRTEEVLTQLNQASAESLNRLIQALGTNYGGEAFINSLLRPLNLWLRSDISRGASLRLARFHTAVLRHADRMMALSEKQKCVPVFLEAASTTDDTEIWLETIRLIGQGCRVEVSAEVTDIPAKPTRHYEHHLIWCGAGLSAGMKKHYTRKLAQDYPVMLCGTNTQACLTPA</sequence>
<protein>
    <submittedName>
        <fullName evidence="5">MerR family transcriptional regulator</fullName>
    </submittedName>
</protein>
<dbReference type="InterPro" id="IPR053988">
    <property type="entry name" value="MlrA-like_helical"/>
</dbReference>